<feature type="chain" id="PRO_5040952052" description="DUF5666 domain-containing protein" evidence="1">
    <location>
        <begin position="40"/>
        <end position="435"/>
    </location>
</feature>
<protein>
    <recommendedName>
        <fullName evidence="4">DUF5666 domain-containing protein</fullName>
    </recommendedName>
</protein>
<gene>
    <name evidence="2" type="ORF">M8330_08570</name>
</gene>
<keyword evidence="3" id="KW-1185">Reference proteome</keyword>
<dbReference type="EMBL" id="JAMOIL010000009">
    <property type="protein sequence ID" value="MCM0620349.1"/>
    <property type="molecule type" value="Genomic_DNA"/>
</dbReference>
<comment type="caution">
    <text evidence="2">The sequence shown here is derived from an EMBL/GenBank/DDBJ whole genome shotgun (WGS) entry which is preliminary data.</text>
</comment>
<evidence type="ECO:0000313" key="3">
    <source>
        <dbReference type="Proteomes" id="UP001139485"/>
    </source>
</evidence>
<accession>A0A9X2IFE8</accession>
<name>A0A9X2IFE8_9ACTN</name>
<dbReference type="Proteomes" id="UP001139485">
    <property type="component" value="Unassembled WGS sequence"/>
</dbReference>
<feature type="signal peptide" evidence="1">
    <location>
        <begin position="1"/>
        <end position="39"/>
    </location>
</feature>
<evidence type="ECO:0000313" key="2">
    <source>
        <dbReference type="EMBL" id="MCM0620349.1"/>
    </source>
</evidence>
<reference evidence="2" key="1">
    <citation type="submission" date="2022-05" db="EMBL/GenBank/DDBJ databases">
        <authorList>
            <person name="Tuo L."/>
        </authorList>
    </citation>
    <scope>NUCLEOTIDE SEQUENCE</scope>
    <source>
        <strain evidence="2">BSK12Z-4</strain>
    </source>
</reference>
<organism evidence="2 3">
    <name type="scientific">Nocardioides bruguierae</name>
    <dbReference type="NCBI Taxonomy" id="2945102"/>
    <lineage>
        <taxon>Bacteria</taxon>
        <taxon>Bacillati</taxon>
        <taxon>Actinomycetota</taxon>
        <taxon>Actinomycetes</taxon>
        <taxon>Propionibacteriales</taxon>
        <taxon>Nocardioidaceae</taxon>
        <taxon>Nocardioides</taxon>
    </lineage>
</organism>
<evidence type="ECO:0008006" key="4">
    <source>
        <dbReference type="Google" id="ProtNLM"/>
    </source>
</evidence>
<dbReference type="NCBIfam" id="NF040603">
    <property type="entry name" value="choice_anch_P"/>
    <property type="match status" value="2"/>
</dbReference>
<proteinExistence type="predicted"/>
<dbReference type="RefSeq" id="WP_250827001.1">
    <property type="nucleotide sequence ID" value="NZ_JAMOIL010000009.1"/>
</dbReference>
<dbReference type="AlphaFoldDB" id="A0A9X2IFE8"/>
<evidence type="ECO:0000256" key="1">
    <source>
        <dbReference type="SAM" id="SignalP"/>
    </source>
</evidence>
<keyword evidence="1" id="KW-0732">Signal</keyword>
<sequence>MSPHHMTARRPVRLSTVVAGVASAALGATLALAPTSAQARVDDEGTPTPFAMKAKGFGTTVIGDQIPADSQKTGRSVVSCTSMAGVGNRNFVAEAELPEDVATVRGVASHSRTLRKPKKGIVATVSRERVAEVVLAQTELGTLSIQGLRSTATAQHGPDGFRAITDNQIGRIVLTPALGDPVEIEIPDADTPITIPGLATIELGRNVTKQSKRGAYAYSVAAKITVIPTGTKVFVGRTTAQMDRGVINGVFEGSAAAVKANVLGDLLQVGRAVNQVMPCAGTEGEAQSNAAADTTGMLQAQGLDVGAAKVWQRGDQSRRKTAGIERSQIADLTLGPITVDAIKGAVRVARLADGTLKRNASTQVIGFSMDGEQMAPEDLNNQVVEIPGGLLKIQTNVVKRYPGGIRLVPLRLTLLDGTDIDSVVDLGFSRLAIVD</sequence>